<keyword evidence="7" id="KW-0418">Kinase</keyword>
<keyword evidence="6" id="KW-0547">Nucleotide-binding</keyword>
<dbReference type="Pfam" id="PF01202">
    <property type="entry name" value="SKI"/>
    <property type="match status" value="1"/>
</dbReference>
<dbReference type="GO" id="GO:0009423">
    <property type="term" value="P:chorismate biosynthetic process"/>
    <property type="evidence" value="ECO:0007669"/>
    <property type="project" value="UniProtKB-UniPathway"/>
</dbReference>
<sequence length="184" mass="19115">MDSEPTVTPPRHLALVGLMGAGKTAVGASVASRLGCRHVDLDRAVTQLAGRSIGVIFHEGGEEAFRDLEEQALGLQMQAVDPIVLSTGGGVLGRETNRAVLAQEATVVWLRATPETLAARVGDPSSRPLLADSDPVEALRRLASERAPAYETAADTVIDTDGLDISMVGALVVDALPATDGAVR</sequence>
<keyword evidence="5" id="KW-0808">Transferase</keyword>
<dbReference type="PANTHER" id="PTHR21087:SF16">
    <property type="entry name" value="SHIKIMATE KINASE 1, CHLOROPLASTIC"/>
    <property type="match status" value="1"/>
</dbReference>
<evidence type="ECO:0000256" key="1">
    <source>
        <dbReference type="ARBA" id="ARBA00004842"/>
    </source>
</evidence>
<dbReference type="CDD" id="cd00464">
    <property type="entry name" value="SK"/>
    <property type="match status" value="1"/>
</dbReference>
<dbReference type="UniPathway" id="UPA00053">
    <property type="reaction ID" value="UER00088"/>
</dbReference>
<dbReference type="GO" id="GO:0004765">
    <property type="term" value="F:shikimate kinase activity"/>
    <property type="evidence" value="ECO:0007669"/>
    <property type="project" value="UniProtKB-EC"/>
</dbReference>
<accession>A0A381YB56</accession>
<name>A0A381YB56_9ZZZZ</name>
<comment type="similarity">
    <text evidence="2">Belongs to the shikimate kinase family.</text>
</comment>
<evidence type="ECO:0000256" key="8">
    <source>
        <dbReference type="ARBA" id="ARBA00022840"/>
    </source>
</evidence>
<proteinExistence type="inferred from homology"/>
<dbReference type="GO" id="GO:0005524">
    <property type="term" value="F:ATP binding"/>
    <property type="evidence" value="ECO:0007669"/>
    <property type="project" value="UniProtKB-KW"/>
</dbReference>
<comment type="pathway">
    <text evidence="1">Metabolic intermediate biosynthesis; chorismate biosynthesis; chorismate from D-erythrose 4-phosphate and phosphoenolpyruvate: step 5/7.</text>
</comment>
<protein>
    <recommendedName>
        <fullName evidence="3">shikimate kinase</fullName>
        <ecNumber evidence="3">2.7.1.71</ecNumber>
    </recommendedName>
</protein>
<keyword evidence="8" id="KW-0067">ATP-binding</keyword>
<dbReference type="EMBL" id="UINC01017807">
    <property type="protein sequence ID" value="SVA74235.1"/>
    <property type="molecule type" value="Genomic_DNA"/>
</dbReference>
<dbReference type="PROSITE" id="PS01128">
    <property type="entry name" value="SHIKIMATE_KINASE"/>
    <property type="match status" value="1"/>
</dbReference>
<evidence type="ECO:0000256" key="5">
    <source>
        <dbReference type="ARBA" id="ARBA00022679"/>
    </source>
</evidence>
<keyword evidence="4" id="KW-0028">Amino-acid biosynthesis</keyword>
<evidence type="ECO:0000256" key="3">
    <source>
        <dbReference type="ARBA" id="ARBA00012154"/>
    </source>
</evidence>
<dbReference type="PRINTS" id="PR01100">
    <property type="entry name" value="SHIKIMTKNASE"/>
</dbReference>
<dbReference type="InterPro" id="IPR023000">
    <property type="entry name" value="Shikimate_kinase_CS"/>
</dbReference>
<dbReference type="AlphaFoldDB" id="A0A381YB56"/>
<dbReference type="GO" id="GO:0008652">
    <property type="term" value="P:amino acid biosynthetic process"/>
    <property type="evidence" value="ECO:0007669"/>
    <property type="project" value="UniProtKB-KW"/>
</dbReference>
<gene>
    <name evidence="11" type="ORF">METZ01_LOCUS127089</name>
</gene>
<dbReference type="Gene3D" id="3.40.50.300">
    <property type="entry name" value="P-loop containing nucleotide triphosphate hydrolases"/>
    <property type="match status" value="1"/>
</dbReference>
<dbReference type="InterPro" id="IPR027417">
    <property type="entry name" value="P-loop_NTPase"/>
</dbReference>
<comment type="catalytic activity">
    <reaction evidence="10">
        <text>shikimate + ATP = 3-phosphoshikimate + ADP + H(+)</text>
        <dbReference type="Rhea" id="RHEA:13121"/>
        <dbReference type="ChEBI" id="CHEBI:15378"/>
        <dbReference type="ChEBI" id="CHEBI:30616"/>
        <dbReference type="ChEBI" id="CHEBI:36208"/>
        <dbReference type="ChEBI" id="CHEBI:145989"/>
        <dbReference type="ChEBI" id="CHEBI:456216"/>
        <dbReference type="EC" id="2.7.1.71"/>
    </reaction>
</comment>
<dbReference type="InterPro" id="IPR031322">
    <property type="entry name" value="Shikimate/glucono_kinase"/>
</dbReference>
<evidence type="ECO:0000256" key="7">
    <source>
        <dbReference type="ARBA" id="ARBA00022777"/>
    </source>
</evidence>
<evidence type="ECO:0000256" key="2">
    <source>
        <dbReference type="ARBA" id="ARBA00006997"/>
    </source>
</evidence>
<dbReference type="InterPro" id="IPR000623">
    <property type="entry name" value="Shikimate_kinase/TSH1"/>
</dbReference>
<dbReference type="GO" id="GO:0005829">
    <property type="term" value="C:cytosol"/>
    <property type="evidence" value="ECO:0007669"/>
    <property type="project" value="TreeGrafter"/>
</dbReference>
<reference evidence="11" key="1">
    <citation type="submission" date="2018-05" db="EMBL/GenBank/DDBJ databases">
        <authorList>
            <person name="Lanie J.A."/>
            <person name="Ng W.-L."/>
            <person name="Kazmierczak K.M."/>
            <person name="Andrzejewski T.M."/>
            <person name="Davidsen T.M."/>
            <person name="Wayne K.J."/>
            <person name="Tettelin H."/>
            <person name="Glass J.I."/>
            <person name="Rusch D."/>
            <person name="Podicherti R."/>
            <person name="Tsui H.-C.T."/>
            <person name="Winkler M.E."/>
        </authorList>
    </citation>
    <scope>NUCLEOTIDE SEQUENCE</scope>
</reference>
<organism evidence="11">
    <name type="scientific">marine metagenome</name>
    <dbReference type="NCBI Taxonomy" id="408172"/>
    <lineage>
        <taxon>unclassified sequences</taxon>
        <taxon>metagenomes</taxon>
        <taxon>ecological metagenomes</taxon>
    </lineage>
</organism>
<evidence type="ECO:0000256" key="10">
    <source>
        <dbReference type="ARBA" id="ARBA00048567"/>
    </source>
</evidence>
<evidence type="ECO:0000313" key="11">
    <source>
        <dbReference type="EMBL" id="SVA74235.1"/>
    </source>
</evidence>
<dbReference type="EC" id="2.7.1.71" evidence="3"/>
<dbReference type="HAMAP" id="MF_00109">
    <property type="entry name" value="Shikimate_kinase"/>
    <property type="match status" value="1"/>
</dbReference>
<evidence type="ECO:0000256" key="4">
    <source>
        <dbReference type="ARBA" id="ARBA00022605"/>
    </source>
</evidence>
<evidence type="ECO:0000256" key="6">
    <source>
        <dbReference type="ARBA" id="ARBA00022741"/>
    </source>
</evidence>
<keyword evidence="9" id="KW-0057">Aromatic amino acid biosynthesis</keyword>
<evidence type="ECO:0000256" key="9">
    <source>
        <dbReference type="ARBA" id="ARBA00023141"/>
    </source>
</evidence>
<dbReference type="SUPFAM" id="SSF52540">
    <property type="entry name" value="P-loop containing nucleoside triphosphate hydrolases"/>
    <property type="match status" value="1"/>
</dbReference>
<dbReference type="PANTHER" id="PTHR21087">
    <property type="entry name" value="SHIKIMATE KINASE"/>
    <property type="match status" value="1"/>
</dbReference>
<dbReference type="GO" id="GO:0009073">
    <property type="term" value="P:aromatic amino acid family biosynthetic process"/>
    <property type="evidence" value="ECO:0007669"/>
    <property type="project" value="UniProtKB-KW"/>
</dbReference>